<proteinExistence type="predicted"/>
<dbReference type="OrthoDB" id="9798761at2"/>
<dbReference type="InterPro" id="IPR004919">
    <property type="entry name" value="GmrSD_N"/>
</dbReference>
<evidence type="ECO:0000313" key="4">
    <source>
        <dbReference type="Proteomes" id="UP000297540"/>
    </source>
</evidence>
<evidence type="ECO:0000259" key="1">
    <source>
        <dbReference type="Pfam" id="PF03235"/>
    </source>
</evidence>
<protein>
    <submittedName>
        <fullName evidence="3">DUF262 domain-containing protein</fullName>
    </submittedName>
</protein>
<evidence type="ECO:0000259" key="2">
    <source>
        <dbReference type="Pfam" id="PF25202"/>
    </source>
</evidence>
<dbReference type="PANTHER" id="PTHR35149:SF2">
    <property type="entry name" value="DUF262 DOMAIN-CONTAINING PROTEIN"/>
    <property type="match status" value="1"/>
</dbReference>
<dbReference type="RefSeq" id="WP_133234649.1">
    <property type="nucleotide sequence ID" value="NZ_SOZE01000029.1"/>
</dbReference>
<feature type="domain" description="GmrSD restriction endonucleases N-terminal" evidence="1">
    <location>
        <begin position="16"/>
        <end position="180"/>
    </location>
</feature>
<dbReference type="Pfam" id="PF25202">
    <property type="entry name" value="DUF7834"/>
    <property type="match status" value="1"/>
</dbReference>
<sequence length="476" mass="56376">MPVNAKEIRVDVVSFNQLFNGKKSVIIPEYQRPYEWGKSKTAELLSDLKEYFLDSDPQSPYYMGSVLFYYDQKNKKFEIIDGQQRITTLLILKNIIHKSVAENENIVYNSHMSFAAIRETTEYAKSEEPLLKRLATKNFLNQLEFTQVITYSQDDSFAFFDTQNNRGVSLGATDFLKAYHLREISSAKLQEANAVKWESAAVKWEDGDFLNFLFNKVLFRARAWKSKNTPFENKDAVLDVFQKNTIKPDQDMTYPLFSNNQNRQATYRTYNEDGQFTTALNGERKTEPAQFPFNLRQPVYKGLNFFHYTEKYAAIHERIFGSKESKSGELAEVLRFYNEVYDDDMSVYLRHLFKLAIIMYYDVFEENQLLKFAYHLDYLLGSIRIGKSLVKKESAQKCFTEPDYNLLDIIAYAYAPEEVTRFLKELPKLEDIYKRIYKKEQELPKEGVQTRYRERVFNYFEKTKKDFKYRKQWLDE</sequence>
<name>A0A4Y8S7U1_9SPHI</name>
<accession>A0A4Y8S7U1</accession>
<dbReference type="EMBL" id="SOZE01000029">
    <property type="protein sequence ID" value="TFF34537.1"/>
    <property type="molecule type" value="Genomic_DNA"/>
</dbReference>
<dbReference type="PANTHER" id="PTHR35149">
    <property type="entry name" value="SLL5132 PROTEIN"/>
    <property type="match status" value="1"/>
</dbReference>
<feature type="domain" description="DUF7834" evidence="2">
    <location>
        <begin position="190"/>
        <end position="430"/>
    </location>
</feature>
<gene>
    <name evidence="3" type="ORF">E2R66_21550</name>
</gene>
<dbReference type="Pfam" id="PF03235">
    <property type="entry name" value="GmrSD_N"/>
    <property type="match status" value="1"/>
</dbReference>
<dbReference type="Proteomes" id="UP000297540">
    <property type="component" value="Unassembled WGS sequence"/>
</dbReference>
<evidence type="ECO:0000313" key="3">
    <source>
        <dbReference type="EMBL" id="TFF34537.1"/>
    </source>
</evidence>
<comment type="caution">
    <text evidence="3">The sequence shown here is derived from an EMBL/GenBank/DDBJ whole genome shotgun (WGS) entry which is preliminary data.</text>
</comment>
<organism evidence="3 4">
    <name type="scientific">Mucilaginibacter psychrotolerans</name>
    <dbReference type="NCBI Taxonomy" id="1524096"/>
    <lineage>
        <taxon>Bacteria</taxon>
        <taxon>Pseudomonadati</taxon>
        <taxon>Bacteroidota</taxon>
        <taxon>Sphingobacteriia</taxon>
        <taxon>Sphingobacteriales</taxon>
        <taxon>Sphingobacteriaceae</taxon>
        <taxon>Mucilaginibacter</taxon>
    </lineage>
</organism>
<dbReference type="AlphaFoldDB" id="A0A4Y8S7U1"/>
<dbReference type="InterPro" id="IPR057156">
    <property type="entry name" value="DUF7834"/>
</dbReference>
<keyword evidence="4" id="KW-1185">Reference proteome</keyword>
<reference evidence="3 4" key="1">
    <citation type="journal article" date="2017" name="Int. J. Syst. Evol. Microbiol.">
        <title>Mucilaginibacterpsychrotolerans sp. nov., isolated from peatlands.</title>
        <authorList>
            <person name="Deng Y."/>
            <person name="Shen L."/>
            <person name="Xu B."/>
            <person name="Liu Y."/>
            <person name="Gu Z."/>
            <person name="Liu H."/>
            <person name="Zhou Y."/>
        </authorList>
    </citation>
    <scope>NUCLEOTIDE SEQUENCE [LARGE SCALE GENOMIC DNA]</scope>
    <source>
        <strain evidence="3 4">NH7-4</strain>
    </source>
</reference>